<evidence type="ECO:0000259" key="2">
    <source>
        <dbReference type="Pfam" id="PF05155"/>
    </source>
</evidence>
<dbReference type="GO" id="GO:0006260">
    <property type="term" value="P:DNA replication"/>
    <property type="evidence" value="ECO:0007669"/>
    <property type="project" value="InterPro"/>
</dbReference>
<dbReference type="EMBL" id="AAKZQX010000019">
    <property type="protein sequence ID" value="ECX6033865.1"/>
    <property type="molecule type" value="Genomic_DNA"/>
</dbReference>
<dbReference type="InterPro" id="IPR022686">
    <property type="entry name" value="G2P_N"/>
</dbReference>
<sequence length="376" mass="43252">MIQYDWLKAEQDFFKPLPMLGEVAIQRILIDTGETSSLSQPLYRHEGSFSDVVSIKIRDSVLTMEGNPSRWGKLDNVFGCSSIDECFTIFNQILCSLGLPPFSKGSRFKLRQSPDKSVCGHIWNGAIIKETHINSNYSVGQNNEVHFIRGVSTQKYRNSIPRLHTNGMTCDWLSKLGNANLIYPSLYCKAYDLMIHSMKKVKSKFGESSDEYKYLQHLHKYLVDNGVVRFEQKVKSRYLQKHDLCYWGYSEFELLEQIHNEFVSIVNKLSVTAYDVNTISEELLAKGIVNNTKAANTTAFYVYSWMNGERFDFSKSQVQTHRARLRKIGIDIAMEYDASKISGVVVHNVRDITMTECSKPEWYRERVTPLRVVGEN</sequence>
<comment type="caution">
    <text evidence="3">The sequence shown here is derived from an EMBL/GenBank/DDBJ whole genome shotgun (WGS) entry which is preliminary data.</text>
</comment>
<name>A0A619ADA0_SALET</name>
<organism evidence="3">
    <name type="scientific">Salmonella enterica subsp. enterica serovar Panama</name>
    <dbReference type="NCBI Taxonomy" id="29472"/>
    <lineage>
        <taxon>Bacteria</taxon>
        <taxon>Pseudomonadati</taxon>
        <taxon>Pseudomonadota</taxon>
        <taxon>Gammaproteobacteria</taxon>
        <taxon>Enterobacterales</taxon>
        <taxon>Enterobacteriaceae</taxon>
        <taxon>Salmonella</taxon>
    </lineage>
</organism>
<evidence type="ECO:0000313" key="3">
    <source>
        <dbReference type="EMBL" id="ECX6033865.1"/>
    </source>
</evidence>
<accession>A0A619ADA0</accession>
<dbReference type="Pfam" id="PF05144">
    <property type="entry name" value="Phage_CRI"/>
    <property type="match status" value="1"/>
</dbReference>
<dbReference type="Pfam" id="PF05155">
    <property type="entry name" value="G2P_X_C"/>
    <property type="match status" value="1"/>
</dbReference>
<feature type="domain" description="Replication-associated protein G2P C-terminal" evidence="2">
    <location>
        <begin position="284"/>
        <end position="367"/>
    </location>
</feature>
<feature type="domain" description="Replication-associated protein G2P N-terminal" evidence="1">
    <location>
        <begin position="5"/>
        <end position="245"/>
    </location>
</feature>
<gene>
    <name evidence="3" type="ORF">ATT75_13965</name>
</gene>
<proteinExistence type="predicted"/>
<reference evidence="3" key="1">
    <citation type="submission" date="2018-07" db="EMBL/GenBank/DDBJ databases">
        <authorList>
            <consortium name="PulseNet: The National Subtyping Network for Foodborne Disease Surveillance"/>
            <person name="Tarr C.L."/>
            <person name="Trees E."/>
            <person name="Katz L.S."/>
            <person name="Carleton-Romer H.A."/>
            <person name="Stroika S."/>
            <person name="Kucerova Z."/>
            <person name="Roache K.F."/>
            <person name="Sabol A.L."/>
            <person name="Besser J."/>
            <person name="Gerner-Smidt P."/>
        </authorList>
    </citation>
    <scope>NUCLEOTIDE SEQUENCE</scope>
    <source>
        <strain evidence="3">PNUSAS001246</strain>
    </source>
</reference>
<dbReference type="AlphaFoldDB" id="A0A619ADA0"/>
<dbReference type="InterPro" id="IPR022688">
    <property type="entry name" value="G2P_C"/>
</dbReference>
<protein>
    <submittedName>
        <fullName evidence="3">Replication-associated protein G2P</fullName>
    </submittedName>
</protein>
<evidence type="ECO:0000259" key="1">
    <source>
        <dbReference type="Pfam" id="PF05144"/>
    </source>
</evidence>